<feature type="compositionally biased region" description="Basic residues" evidence="1">
    <location>
        <begin position="1"/>
        <end position="11"/>
    </location>
</feature>
<dbReference type="AlphaFoldDB" id="A0A6A4WMR9"/>
<reference evidence="2 3" key="1">
    <citation type="submission" date="2019-07" db="EMBL/GenBank/DDBJ databases">
        <title>Draft genome assembly of a fouling barnacle, Amphibalanus amphitrite (Darwin, 1854): The first reference genome for Thecostraca.</title>
        <authorList>
            <person name="Kim W."/>
        </authorList>
    </citation>
    <scope>NUCLEOTIDE SEQUENCE [LARGE SCALE GENOMIC DNA]</scope>
    <source>
        <strain evidence="2">SNU_AA5</strain>
        <tissue evidence="2">Soma without cirri and trophi</tissue>
    </source>
</reference>
<gene>
    <name evidence="2" type="ORF">FJT64_024576</name>
</gene>
<feature type="region of interest" description="Disordered" evidence="1">
    <location>
        <begin position="1"/>
        <end position="72"/>
    </location>
</feature>
<keyword evidence="3" id="KW-1185">Reference proteome</keyword>
<evidence type="ECO:0000313" key="3">
    <source>
        <dbReference type="Proteomes" id="UP000440578"/>
    </source>
</evidence>
<organism evidence="2 3">
    <name type="scientific">Amphibalanus amphitrite</name>
    <name type="common">Striped barnacle</name>
    <name type="synonym">Balanus amphitrite</name>
    <dbReference type="NCBI Taxonomy" id="1232801"/>
    <lineage>
        <taxon>Eukaryota</taxon>
        <taxon>Metazoa</taxon>
        <taxon>Ecdysozoa</taxon>
        <taxon>Arthropoda</taxon>
        <taxon>Crustacea</taxon>
        <taxon>Multicrustacea</taxon>
        <taxon>Cirripedia</taxon>
        <taxon>Thoracica</taxon>
        <taxon>Thoracicalcarea</taxon>
        <taxon>Balanomorpha</taxon>
        <taxon>Balanoidea</taxon>
        <taxon>Balanidae</taxon>
        <taxon>Amphibalaninae</taxon>
        <taxon>Amphibalanus</taxon>
    </lineage>
</organism>
<dbReference type="EMBL" id="VIIS01000944">
    <property type="protein sequence ID" value="KAF0303458.1"/>
    <property type="molecule type" value="Genomic_DNA"/>
</dbReference>
<evidence type="ECO:0000256" key="1">
    <source>
        <dbReference type="SAM" id="MobiDB-lite"/>
    </source>
</evidence>
<sequence length="72" mass="8078">MVPRLRRRGRHPGPCPSAVPGADERPAPHLRHHLPEPERRATRRRGGGPGEGRQRLRHGRTFLLTGRPTSAK</sequence>
<proteinExistence type="predicted"/>
<comment type="caution">
    <text evidence="2">The sequence shown here is derived from an EMBL/GenBank/DDBJ whole genome shotgun (WGS) entry which is preliminary data.</text>
</comment>
<name>A0A6A4WMR9_AMPAM</name>
<evidence type="ECO:0000313" key="2">
    <source>
        <dbReference type="EMBL" id="KAF0303458.1"/>
    </source>
</evidence>
<accession>A0A6A4WMR9</accession>
<protein>
    <submittedName>
        <fullName evidence="2">Uncharacterized protein</fullName>
    </submittedName>
</protein>
<feature type="compositionally biased region" description="Basic and acidic residues" evidence="1">
    <location>
        <begin position="22"/>
        <end position="40"/>
    </location>
</feature>
<dbReference type="Proteomes" id="UP000440578">
    <property type="component" value="Unassembled WGS sequence"/>
</dbReference>